<evidence type="ECO:0000256" key="6">
    <source>
        <dbReference type="ARBA" id="ARBA00023136"/>
    </source>
</evidence>
<accession>A0A3M0T6N3</accession>
<dbReference type="AlphaFoldDB" id="A0A3M0T6N3"/>
<dbReference type="InterPro" id="IPR002656">
    <property type="entry name" value="Acyl_transf_3_dom"/>
</dbReference>
<evidence type="ECO:0000313" key="10">
    <source>
        <dbReference type="Proteomes" id="UP000277999"/>
    </source>
</evidence>
<feature type="transmembrane region" description="Helical" evidence="7">
    <location>
        <begin position="166"/>
        <end position="183"/>
    </location>
</feature>
<keyword evidence="5 7" id="KW-1133">Transmembrane helix</keyword>
<comment type="similarity">
    <text evidence="2">Belongs to the acyltransferase 3 family.</text>
</comment>
<feature type="transmembrane region" description="Helical" evidence="7">
    <location>
        <begin position="281"/>
        <end position="301"/>
    </location>
</feature>
<feature type="transmembrane region" description="Helical" evidence="7">
    <location>
        <begin position="252"/>
        <end position="269"/>
    </location>
</feature>
<dbReference type="GO" id="GO:0005886">
    <property type="term" value="C:plasma membrane"/>
    <property type="evidence" value="ECO:0007669"/>
    <property type="project" value="UniProtKB-SubCell"/>
</dbReference>
<keyword evidence="3" id="KW-1003">Cell membrane</keyword>
<evidence type="ECO:0000256" key="2">
    <source>
        <dbReference type="ARBA" id="ARBA00007400"/>
    </source>
</evidence>
<keyword evidence="9" id="KW-0012">Acyltransferase</keyword>
<comment type="caution">
    <text evidence="9">The sequence shown here is derived from an EMBL/GenBank/DDBJ whole genome shotgun (WGS) entry which is preliminary data.</text>
</comment>
<feature type="transmembrane region" description="Helical" evidence="7">
    <location>
        <begin position="195"/>
        <end position="214"/>
    </location>
</feature>
<evidence type="ECO:0000259" key="8">
    <source>
        <dbReference type="Pfam" id="PF01757"/>
    </source>
</evidence>
<proteinExistence type="inferred from homology"/>
<feature type="transmembrane region" description="Helical" evidence="7">
    <location>
        <begin position="134"/>
        <end position="154"/>
    </location>
</feature>
<dbReference type="RefSeq" id="WP_122058117.1">
    <property type="nucleotide sequence ID" value="NZ_RFAQ01000010.1"/>
</dbReference>
<feature type="transmembrane region" description="Helical" evidence="7">
    <location>
        <begin position="86"/>
        <end position="104"/>
    </location>
</feature>
<evidence type="ECO:0000256" key="5">
    <source>
        <dbReference type="ARBA" id="ARBA00022989"/>
    </source>
</evidence>
<dbReference type="GO" id="GO:0009246">
    <property type="term" value="P:enterobacterial common antigen biosynthetic process"/>
    <property type="evidence" value="ECO:0007669"/>
    <property type="project" value="TreeGrafter"/>
</dbReference>
<keyword evidence="6 7" id="KW-0472">Membrane</keyword>
<dbReference type="Proteomes" id="UP000277999">
    <property type="component" value="Unassembled WGS sequence"/>
</dbReference>
<feature type="transmembrane region" description="Helical" evidence="7">
    <location>
        <begin position="307"/>
        <end position="328"/>
    </location>
</feature>
<keyword evidence="4 7" id="KW-0812">Transmembrane</keyword>
<evidence type="ECO:0000313" key="9">
    <source>
        <dbReference type="EMBL" id="RMD02728.1"/>
    </source>
</evidence>
<dbReference type="EMBL" id="RFAQ01000010">
    <property type="protein sequence ID" value="RMD02728.1"/>
    <property type="molecule type" value="Genomic_DNA"/>
</dbReference>
<reference evidence="9 10" key="1">
    <citation type="submission" date="2018-10" db="EMBL/GenBank/DDBJ databases">
        <title>Genome-centric metagenomics revealed C2 chemical producing, CO utilizing Clostridium with novel acetogenic gene cluster.</title>
        <authorList>
            <person name="Kang H."/>
            <person name="Park B."/>
            <person name="Choi I.G."/>
            <person name="Chang I.S."/>
        </authorList>
    </citation>
    <scope>NUCLEOTIDE SEQUENCE [LARGE SCALE GENOMIC DNA]</scope>
    <source>
        <strain evidence="9 10">H21-9</strain>
    </source>
</reference>
<feature type="transmembrane region" description="Helical" evidence="7">
    <location>
        <begin position="12"/>
        <end position="33"/>
    </location>
</feature>
<feature type="domain" description="Acyltransferase 3" evidence="8">
    <location>
        <begin position="13"/>
        <end position="328"/>
    </location>
</feature>
<gene>
    <name evidence="9" type="ORF">D9O40_05355</name>
</gene>
<evidence type="ECO:0000256" key="4">
    <source>
        <dbReference type="ARBA" id="ARBA00022692"/>
    </source>
</evidence>
<sequence length="356" mass="42009">MKRHLNELQVYSGIAILFVTLIHSNAYYLQSIIHMQSYAYVGIFINLFDKIVHIAVPMFIFVAGYKYEMNKKEENFKELFKKKYKRVIQPFLIIGIFFLLLGWGSNIIKGMFHQTNIDIIYYGKNFIISFGKLLIGYSYAFQLWYVPMYILIVLSYPTIRKYLKNTNVRFIFFVFLMMTWIGIESLNSSFIKKYPYPIKFIYYFYLYELGSLFYSKKLNLKKGLVPILVYPIILVCISMIKNVTLSQLLTDALLTPASVITFYYVSIRLKNNNLLLLLGKYSYPIFLFHEPIFLAKTGFAIKKLGLYKSWFIVPFVASLSIVFSIYFYKILVKTKFGKFMFNISANKKTIEQKCNY</sequence>
<name>A0A3M0T6N3_9CLOT</name>
<evidence type="ECO:0000256" key="3">
    <source>
        <dbReference type="ARBA" id="ARBA00022475"/>
    </source>
</evidence>
<organism evidence="9 10">
    <name type="scientific">Clostridium autoethanogenum</name>
    <dbReference type="NCBI Taxonomy" id="84023"/>
    <lineage>
        <taxon>Bacteria</taxon>
        <taxon>Bacillati</taxon>
        <taxon>Bacillota</taxon>
        <taxon>Clostridia</taxon>
        <taxon>Eubacteriales</taxon>
        <taxon>Clostridiaceae</taxon>
        <taxon>Clostridium</taxon>
    </lineage>
</organism>
<evidence type="ECO:0000256" key="1">
    <source>
        <dbReference type="ARBA" id="ARBA00004651"/>
    </source>
</evidence>
<dbReference type="Pfam" id="PF01757">
    <property type="entry name" value="Acyl_transf_3"/>
    <property type="match status" value="1"/>
</dbReference>
<feature type="transmembrane region" description="Helical" evidence="7">
    <location>
        <begin position="223"/>
        <end position="240"/>
    </location>
</feature>
<keyword evidence="9" id="KW-0808">Transferase</keyword>
<feature type="transmembrane region" description="Helical" evidence="7">
    <location>
        <begin position="39"/>
        <end position="65"/>
    </location>
</feature>
<comment type="subcellular location">
    <subcellularLocation>
        <location evidence="1">Cell membrane</location>
        <topology evidence="1">Multi-pass membrane protein</topology>
    </subcellularLocation>
</comment>
<evidence type="ECO:0000256" key="7">
    <source>
        <dbReference type="SAM" id="Phobius"/>
    </source>
</evidence>
<dbReference type="PANTHER" id="PTHR40074">
    <property type="entry name" value="O-ACETYLTRANSFERASE WECH"/>
    <property type="match status" value="1"/>
</dbReference>
<dbReference type="GO" id="GO:0016413">
    <property type="term" value="F:O-acetyltransferase activity"/>
    <property type="evidence" value="ECO:0007669"/>
    <property type="project" value="TreeGrafter"/>
</dbReference>
<protein>
    <submittedName>
        <fullName evidence="9">Acyltransferase</fullName>
    </submittedName>
</protein>
<dbReference type="PANTHER" id="PTHR40074:SF2">
    <property type="entry name" value="O-ACETYLTRANSFERASE WECH"/>
    <property type="match status" value="1"/>
</dbReference>